<organism evidence="2 3">
    <name type="scientific">Amycolatopsis acididurans</name>
    <dbReference type="NCBI Taxonomy" id="2724524"/>
    <lineage>
        <taxon>Bacteria</taxon>
        <taxon>Bacillati</taxon>
        <taxon>Actinomycetota</taxon>
        <taxon>Actinomycetes</taxon>
        <taxon>Pseudonocardiales</taxon>
        <taxon>Pseudonocardiaceae</taxon>
        <taxon>Amycolatopsis</taxon>
    </lineage>
</organism>
<evidence type="ECO:0000259" key="1">
    <source>
        <dbReference type="Pfam" id="PF13577"/>
    </source>
</evidence>
<dbReference type="InterPro" id="IPR032710">
    <property type="entry name" value="NTF2-like_dom_sf"/>
</dbReference>
<name>A0ABX1JB54_9PSEU</name>
<evidence type="ECO:0000313" key="2">
    <source>
        <dbReference type="EMBL" id="NKQ55805.1"/>
    </source>
</evidence>
<dbReference type="Proteomes" id="UP000715441">
    <property type="component" value="Unassembled WGS sequence"/>
</dbReference>
<dbReference type="InterPro" id="IPR037401">
    <property type="entry name" value="SnoaL-like"/>
</dbReference>
<gene>
    <name evidence="2" type="ORF">HFP15_23290</name>
</gene>
<feature type="domain" description="SnoaL-like" evidence="1">
    <location>
        <begin position="6"/>
        <end position="120"/>
    </location>
</feature>
<evidence type="ECO:0000313" key="3">
    <source>
        <dbReference type="Proteomes" id="UP000715441"/>
    </source>
</evidence>
<dbReference type="EMBL" id="JAAXLS010000017">
    <property type="protein sequence ID" value="NKQ55805.1"/>
    <property type="molecule type" value="Genomic_DNA"/>
</dbReference>
<protein>
    <submittedName>
        <fullName evidence="2">Nuclear transport factor 2 family protein</fullName>
    </submittedName>
</protein>
<keyword evidence="3" id="KW-1185">Reference proteome</keyword>
<dbReference type="Gene3D" id="3.10.450.50">
    <property type="match status" value="1"/>
</dbReference>
<comment type="caution">
    <text evidence="2">The sequence shown here is derived from an EMBL/GenBank/DDBJ whole genome shotgun (WGS) entry which is preliminary data.</text>
</comment>
<proteinExistence type="predicted"/>
<reference evidence="2 3" key="1">
    <citation type="submission" date="2020-04" db="EMBL/GenBank/DDBJ databases">
        <title>Novel species.</title>
        <authorList>
            <person name="Teo W.F.A."/>
            <person name="Lipun K."/>
            <person name="Srisuk N."/>
            <person name="Duangmal K."/>
        </authorList>
    </citation>
    <scope>NUCLEOTIDE SEQUENCE [LARGE SCALE GENOMIC DNA]</scope>
    <source>
        <strain evidence="2 3">K13G38</strain>
    </source>
</reference>
<dbReference type="SUPFAM" id="SSF54427">
    <property type="entry name" value="NTF2-like"/>
    <property type="match status" value="1"/>
</dbReference>
<dbReference type="Pfam" id="PF13577">
    <property type="entry name" value="SnoaL_4"/>
    <property type="match status" value="1"/>
</dbReference>
<dbReference type="RefSeq" id="WP_168518840.1">
    <property type="nucleotide sequence ID" value="NZ_JAAXLS010000017.1"/>
</dbReference>
<sequence length="134" mass="15546">MDARLAEEVRMTLYRYARAVDDRELDTLAALATDDVELRRVDGLHTGREAFLRIYRDFFASEVDWSRHLVTNIEVEGDGDRASTRAYFEAAMTAGAASWLVFGEYRHELVRTGETWQFRRKTIDVQRKIDVVKA</sequence>
<accession>A0ABX1JB54</accession>